<sequence>MQQNRFILLPIIYISYLCSFKTKVVQSSREYYSTSNLLNVEAKLLNDLFANYTRSTRRFSRPINDSSKPIKVFFGIRLMKVELDEKHQKMKTSVWLRVKWYDESLKWNPTAYKNITSLTVPYSQVWLPDIVLVNTDETEKNIRNADLQVRSSGSVFWSPHVSYESACLIDVTNYPFDKHDCDMWFQSMSISKKKLDLNVYKYKNSSAFDLDTYLGAYKESQEWEIISNSTELVIRAKSKGVMIKFSKRPAIKFSLALRRRNKFKMILLTLPSVCLSSLALCIFLLPPDRADRHSLGMSVFASYIVLLLILIESAPPSAASIPKLGLFYISNIALVIGILISSIISVSVSRRGDSGEDVPSWMIKVFVYKVSRVLMLRNQMHASFNKSRTSNDDRKSNDLEMETIENLTDLDKKFINFRWRNISMVLDRLFALIFIVFFISLAILLFPHKS</sequence>
<dbReference type="InterPro" id="IPR006201">
    <property type="entry name" value="Neur_channel"/>
</dbReference>
<evidence type="ECO:0000313" key="17">
    <source>
        <dbReference type="EMBL" id="CAD5125167.1"/>
    </source>
</evidence>
<protein>
    <submittedName>
        <fullName evidence="17">DgyrCDS13410</fullName>
    </submittedName>
</protein>
<evidence type="ECO:0000256" key="5">
    <source>
        <dbReference type="ARBA" id="ARBA00023018"/>
    </source>
</evidence>
<evidence type="ECO:0000256" key="7">
    <source>
        <dbReference type="ARBA" id="ARBA00023136"/>
    </source>
</evidence>
<evidence type="ECO:0000259" key="15">
    <source>
        <dbReference type="Pfam" id="PF02931"/>
    </source>
</evidence>
<gene>
    <name evidence="17" type="ORF">DGYR_LOCUS12595</name>
</gene>
<dbReference type="Gene3D" id="1.20.58.390">
    <property type="entry name" value="Neurotransmitter-gated ion-channel transmembrane domain"/>
    <property type="match status" value="1"/>
</dbReference>
<dbReference type="PRINTS" id="PR00254">
    <property type="entry name" value="NICOTINICR"/>
</dbReference>
<dbReference type="SUPFAM" id="SSF90112">
    <property type="entry name" value="Neurotransmitter-gated ion-channel transmembrane pore"/>
    <property type="match status" value="1"/>
</dbReference>
<feature type="transmembrane region" description="Helical" evidence="14">
    <location>
        <begin position="326"/>
        <end position="346"/>
    </location>
</feature>
<evidence type="ECO:0000256" key="10">
    <source>
        <dbReference type="ARBA" id="ARBA00023180"/>
    </source>
</evidence>
<evidence type="ECO:0000256" key="6">
    <source>
        <dbReference type="ARBA" id="ARBA00023065"/>
    </source>
</evidence>
<dbReference type="InterPro" id="IPR006202">
    <property type="entry name" value="Neur_chan_lig-bd"/>
</dbReference>
<comment type="caution">
    <text evidence="17">The sequence shown here is derived from an EMBL/GenBank/DDBJ whole genome shotgun (WGS) entry which is preliminary data.</text>
</comment>
<dbReference type="Pfam" id="PF02931">
    <property type="entry name" value="Neur_chan_LBD"/>
    <property type="match status" value="1"/>
</dbReference>
<evidence type="ECO:0000256" key="11">
    <source>
        <dbReference type="ARBA" id="ARBA00023286"/>
    </source>
</evidence>
<dbReference type="Pfam" id="PF02932">
    <property type="entry name" value="Neur_chan_memb"/>
    <property type="match status" value="1"/>
</dbReference>
<evidence type="ECO:0000256" key="14">
    <source>
        <dbReference type="RuleBase" id="RU000687"/>
    </source>
</evidence>
<evidence type="ECO:0000256" key="2">
    <source>
        <dbReference type="ARBA" id="ARBA00022475"/>
    </source>
</evidence>
<accession>A0A7I8WAK4</accession>
<evidence type="ECO:0000313" key="18">
    <source>
        <dbReference type="Proteomes" id="UP000549394"/>
    </source>
</evidence>
<keyword evidence="7 14" id="KW-0472">Membrane</keyword>
<dbReference type="OrthoDB" id="6516677at2759"/>
<keyword evidence="10" id="KW-0325">Glycoprotein</keyword>
<evidence type="ECO:0000256" key="9">
    <source>
        <dbReference type="ARBA" id="ARBA00023170"/>
    </source>
</evidence>
<evidence type="ECO:0000256" key="4">
    <source>
        <dbReference type="ARBA" id="ARBA00022989"/>
    </source>
</evidence>
<dbReference type="AlphaFoldDB" id="A0A7I8WAK4"/>
<dbReference type="InterPro" id="IPR036719">
    <property type="entry name" value="Neuro-gated_channel_TM_sf"/>
</dbReference>
<evidence type="ECO:0000256" key="13">
    <source>
        <dbReference type="ARBA" id="ARBA00034099"/>
    </source>
</evidence>
<keyword evidence="2" id="KW-1003">Cell membrane</keyword>
<dbReference type="InterPro" id="IPR002394">
    <property type="entry name" value="Nicotinic_acetylcholine_rcpt"/>
</dbReference>
<evidence type="ECO:0000256" key="3">
    <source>
        <dbReference type="ARBA" id="ARBA00022692"/>
    </source>
</evidence>
<dbReference type="EMBL" id="CAJFCJ010000025">
    <property type="protein sequence ID" value="CAD5125167.1"/>
    <property type="molecule type" value="Genomic_DNA"/>
</dbReference>
<feature type="transmembrane region" description="Helical" evidence="14">
    <location>
        <begin position="425"/>
        <end position="446"/>
    </location>
</feature>
<keyword evidence="18" id="KW-1185">Reference proteome</keyword>
<feature type="chain" id="PRO_5029931079" evidence="14">
    <location>
        <begin position="20"/>
        <end position="450"/>
    </location>
</feature>
<dbReference type="GO" id="GO:0045211">
    <property type="term" value="C:postsynaptic membrane"/>
    <property type="evidence" value="ECO:0007669"/>
    <property type="project" value="InterPro"/>
</dbReference>
<feature type="transmembrane region" description="Helical" evidence="14">
    <location>
        <begin position="297"/>
        <end position="314"/>
    </location>
</feature>
<keyword evidence="6 14" id="KW-0406">Ion transport</keyword>
<dbReference type="Proteomes" id="UP000549394">
    <property type="component" value="Unassembled WGS sequence"/>
</dbReference>
<dbReference type="CDD" id="cd19051">
    <property type="entry name" value="LGIC_TM_cation"/>
    <property type="match status" value="1"/>
</dbReference>
<keyword evidence="3 14" id="KW-0812">Transmembrane</keyword>
<dbReference type="FunFam" id="2.70.170.10:FF:000028">
    <property type="entry name" value="AcetylCholine Receptor"/>
    <property type="match status" value="1"/>
</dbReference>
<evidence type="ECO:0000259" key="16">
    <source>
        <dbReference type="Pfam" id="PF02932"/>
    </source>
</evidence>
<name>A0A7I8WAK4_9ANNE</name>
<proteinExistence type="inferred from homology"/>
<dbReference type="InterPro" id="IPR036734">
    <property type="entry name" value="Neur_chan_lig-bd_sf"/>
</dbReference>
<keyword evidence="5" id="KW-0770">Synapse</keyword>
<dbReference type="GO" id="GO:0022848">
    <property type="term" value="F:acetylcholine-gated monoatomic cation-selective channel activity"/>
    <property type="evidence" value="ECO:0007669"/>
    <property type="project" value="InterPro"/>
</dbReference>
<keyword evidence="8" id="KW-1015">Disulfide bond</keyword>
<keyword evidence="9" id="KW-0675">Receptor</keyword>
<feature type="domain" description="Neurotransmitter-gated ion-channel transmembrane" evidence="16">
    <location>
        <begin position="270"/>
        <end position="402"/>
    </location>
</feature>
<feature type="transmembrane region" description="Helical" evidence="14">
    <location>
        <begin position="265"/>
        <end position="285"/>
    </location>
</feature>
<keyword evidence="14" id="KW-0732">Signal</keyword>
<comment type="subcellular location">
    <subcellularLocation>
        <location evidence="13">Synaptic cell membrane</location>
        <topology evidence="13">Multi-pass membrane protein</topology>
    </subcellularLocation>
</comment>
<evidence type="ECO:0000256" key="12">
    <source>
        <dbReference type="ARBA" id="ARBA00023303"/>
    </source>
</evidence>
<dbReference type="InterPro" id="IPR038050">
    <property type="entry name" value="Neuro_actylchol_rec"/>
</dbReference>
<dbReference type="PANTHER" id="PTHR18945">
    <property type="entry name" value="NEUROTRANSMITTER GATED ION CHANNEL"/>
    <property type="match status" value="1"/>
</dbReference>
<evidence type="ECO:0000256" key="1">
    <source>
        <dbReference type="ARBA" id="ARBA00022448"/>
    </source>
</evidence>
<dbReference type="InterPro" id="IPR006029">
    <property type="entry name" value="Neurotrans-gated_channel_TM"/>
</dbReference>
<dbReference type="GO" id="GO:0004888">
    <property type="term" value="F:transmembrane signaling receptor activity"/>
    <property type="evidence" value="ECO:0007669"/>
    <property type="project" value="InterPro"/>
</dbReference>
<keyword evidence="1 14" id="KW-0813">Transport</keyword>
<feature type="signal peptide" evidence="14">
    <location>
        <begin position="1"/>
        <end position="19"/>
    </location>
</feature>
<dbReference type="SUPFAM" id="SSF63712">
    <property type="entry name" value="Nicotinic receptor ligand binding domain-like"/>
    <property type="match status" value="1"/>
</dbReference>
<dbReference type="PROSITE" id="PS00236">
    <property type="entry name" value="NEUROTR_ION_CHANNEL"/>
    <property type="match status" value="1"/>
</dbReference>
<keyword evidence="11" id="KW-1071">Ligand-gated ion channel</keyword>
<organism evidence="17 18">
    <name type="scientific">Dimorphilus gyrociliatus</name>
    <dbReference type="NCBI Taxonomy" id="2664684"/>
    <lineage>
        <taxon>Eukaryota</taxon>
        <taxon>Metazoa</taxon>
        <taxon>Spiralia</taxon>
        <taxon>Lophotrochozoa</taxon>
        <taxon>Annelida</taxon>
        <taxon>Polychaeta</taxon>
        <taxon>Polychaeta incertae sedis</taxon>
        <taxon>Dinophilidae</taxon>
        <taxon>Dimorphilus</taxon>
    </lineage>
</organism>
<keyword evidence="12 14" id="KW-0407">Ion channel</keyword>
<dbReference type="Gene3D" id="2.70.170.10">
    <property type="entry name" value="Neurotransmitter-gated ion-channel ligand-binding domain"/>
    <property type="match status" value="1"/>
</dbReference>
<feature type="domain" description="Neurotransmitter-gated ion-channel ligand-binding" evidence="15">
    <location>
        <begin position="42"/>
        <end position="260"/>
    </location>
</feature>
<evidence type="ECO:0000256" key="8">
    <source>
        <dbReference type="ARBA" id="ARBA00023157"/>
    </source>
</evidence>
<comment type="similarity">
    <text evidence="14">Belongs to the ligand-gated ion channel (TC 1.A.9) family.</text>
</comment>
<dbReference type="InterPro" id="IPR018000">
    <property type="entry name" value="Neurotransmitter_ion_chnl_CS"/>
</dbReference>
<dbReference type="PRINTS" id="PR00252">
    <property type="entry name" value="NRIONCHANNEL"/>
</dbReference>
<reference evidence="17 18" key="1">
    <citation type="submission" date="2020-08" db="EMBL/GenBank/DDBJ databases">
        <authorList>
            <person name="Hejnol A."/>
        </authorList>
    </citation>
    <scope>NUCLEOTIDE SEQUENCE [LARGE SCALE GENOMIC DNA]</scope>
</reference>
<keyword evidence="4 14" id="KW-1133">Transmembrane helix</keyword>